<dbReference type="InterPro" id="IPR022038">
    <property type="entry name" value="Ig-like_bact"/>
</dbReference>
<dbReference type="Pfam" id="PF12245">
    <property type="entry name" value="Big_3_2"/>
    <property type="match status" value="1"/>
</dbReference>
<dbReference type="InterPro" id="IPR013783">
    <property type="entry name" value="Ig-like_fold"/>
</dbReference>
<reference evidence="3 4" key="1">
    <citation type="submission" date="2020-08" db="EMBL/GenBank/DDBJ databases">
        <title>Genome public.</title>
        <authorList>
            <person name="Liu C."/>
            <person name="Sun Q."/>
        </authorList>
    </citation>
    <scope>NUCLEOTIDE SEQUENCE [LARGE SCALE GENOMIC DNA]</scope>
    <source>
        <strain evidence="3 4">NSJ-27</strain>
    </source>
</reference>
<evidence type="ECO:0000256" key="1">
    <source>
        <dbReference type="SAM" id="SignalP"/>
    </source>
</evidence>
<keyword evidence="4" id="KW-1185">Reference proteome</keyword>
<evidence type="ECO:0000313" key="3">
    <source>
        <dbReference type="EMBL" id="MBC5786888.1"/>
    </source>
</evidence>
<comment type="caution">
    <text evidence="3">The sequence shown here is derived from an EMBL/GenBank/DDBJ whole genome shotgun (WGS) entry which is preliminary data.</text>
</comment>
<evidence type="ECO:0000259" key="2">
    <source>
        <dbReference type="Pfam" id="PF12245"/>
    </source>
</evidence>
<feature type="signal peptide" evidence="1">
    <location>
        <begin position="1"/>
        <end position="24"/>
    </location>
</feature>
<dbReference type="Proteomes" id="UP000649151">
    <property type="component" value="Unassembled WGS sequence"/>
</dbReference>
<feature type="domain" description="Ig-like" evidence="2">
    <location>
        <begin position="331"/>
        <end position="360"/>
    </location>
</feature>
<name>A0ABR7IP77_9CLOT</name>
<proteinExistence type="predicted"/>
<protein>
    <submittedName>
        <fullName evidence="3">LapB repeat-containing protein</fullName>
    </submittedName>
</protein>
<evidence type="ECO:0000313" key="4">
    <source>
        <dbReference type="Proteomes" id="UP000649151"/>
    </source>
</evidence>
<dbReference type="EMBL" id="JACOQK010000001">
    <property type="protein sequence ID" value="MBC5786888.1"/>
    <property type="molecule type" value="Genomic_DNA"/>
</dbReference>
<dbReference type="RefSeq" id="WP_186996070.1">
    <property type="nucleotide sequence ID" value="NZ_JACOQK010000001.1"/>
</dbReference>
<keyword evidence="1" id="KW-0732">Signal</keyword>
<dbReference type="Gene3D" id="2.60.40.10">
    <property type="entry name" value="Immunoglobulins"/>
    <property type="match status" value="1"/>
</dbReference>
<sequence>MKKLFVGALSVVLSTAMVAPTCFAVAQNKEEDIATAVSHYNQASYTRALEAAQQTTSTEQAVQAAMVQLGTKADADTTKPSVNYDKIQYSQTMEMVTENITPEKAVELFTDPSYVTDDSGSATIMCDKWVMENGADGLAAFDATVAGKYKLRFYAVDAAGNRSNSFDIYVSVGDTTTPTVNYDKIAYSQTLELTQEEITPEKTVELFTDPSYVTDNDKNMKIVCDKWVMDNGADGFAAFDPTTAGTYKLRFYAVDTAGHESGRFDIYVTVQDTTKPTINYKNIQYTQTLELTQDEITPEKAAELFTDPSYATDNDTNIKFVCDKWIMENGAGGHPAFDPSTVGTYTLRFWAVDTAGNQSARFDITVKVQDTTAPTLDQDKIDFEQTMTVTKEEITPEKAVELFTDPSCASDLSGNVTIVCDEDVMNNGANGLPAFNPSKSGTYVLRFYAVDGSGNRSESFDITIHVVDTYNLNLLVEVAKSYDLDQYQDAGKPEFIDALAKAEETLANIEDLSQEELDVVADNLLTAMLNLRLKP</sequence>
<gene>
    <name evidence="3" type="ORF">H8Z77_02475</name>
</gene>
<accession>A0ABR7IP77</accession>
<dbReference type="NCBIfam" id="NF033932">
    <property type="entry name" value="LapB_rpt_80"/>
    <property type="match status" value="1"/>
</dbReference>
<feature type="chain" id="PRO_5046742493" evidence="1">
    <location>
        <begin position="25"/>
        <end position="535"/>
    </location>
</feature>
<organism evidence="3 4">
    <name type="scientific">Clostridium facile</name>
    <dbReference type="NCBI Taxonomy" id="2763035"/>
    <lineage>
        <taxon>Bacteria</taxon>
        <taxon>Bacillati</taxon>
        <taxon>Bacillota</taxon>
        <taxon>Clostridia</taxon>
        <taxon>Eubacteriales</taxon>
        <taxon>Clostridiaceae</taxon>
        <taxon>Clostridium</taxon>
    </lineage>
</organism>